<evidence type="ECO:0000313" key="9">
    <source>
        <dbReference type="Proteomes" id="UP000639403"/>
    </source>
</evidence>
<evidence type="ECO:0000256" key="5">
    <source>
        <dbReference type="ARBA" id="ARBA00022989"/>
    </source>
</evidence>
<accession>A0A8H7P4V7</accession>
<comment type="subcellular location">
    <subcellularLocation>
        <location evidence="1">Endomembrane system</location>
        <topology evidence="1">Multi-pass membrane protein</topology>
    </subcellularLocation>
</comment>
<organism evidence="8 9">
    <name type="scientific">Rhodonia placenta</name>
    <dbReference type="NCBI Taxonomy" id="104341"/>
    <lineage>
        <taxon>Eukaryota</taxon>
        <taxon>Fungi</taxon>
        <taxon>Dikarya</taxon>
        <taxon>Basidiomycota</taxon>
        <taxon>Agaricomycotina</taxon>
        <taxon>Agaricomycetes</taxon>
        <taxon>Polyporales</taxon>
        <taxon>Adustoporiaceae</taxon>
        <taxon>Rhodonia</taxon>
    </lineage>
</organism>
<protein>
    <recommendedName>
        <fullName evidence="10">Major facilitator superfamily (MFS) profile domain-containing protein</fullName>
    </recommendedName>
</protein>
<keyword evidence="3" id="KW-0813">Transport</keyword>
<feature type="transmembrane region" description="Helical" evidence="7">
    <location>
        <begin position="156"/>
        <end position="175"/>
    </location>
</feature>
<keyword evidence="4 7" id="KW-0812">Transmembrane</keyword>
<evidence type="ECO:0000256" key="1">
    <source>
        <dbReference type="ARBA" id="ARBA00004127"/>
    </source>
</evidence>
<dbReference type="Gene3D" id="1.20.1250.20">
    <property type="entry name" value="MFS general substrate transporter like domains"/>
    <property type="match status" value="1"/>
</dbReference>
<evidence type="ECO:0000256" key="2">
    <source>
        <dbReference type="ARBA" id="ARBA00008335"/>
    </source>
</evidence>
<keyword evidence="6 7" id="KW-0472">Membrane</keyword>
<evidence type="ECO:0008006" key="10">
    <source>
        <dbReference type="Google" id="ProtNLM"/>
    </source>
</evidence>
<reference evidence="8" key="2">
    <citation type="journal article" name="Front. Microbiol.">
        <title>Degradative Capacity of Two Strains of Rhodonia placenta: From Phenotype to Genotype.</title>
        <authorList>
            <person name="Kolle M."/>
            <person name="Horta M.A.C."/>
            <person name="Nowrousian M."/>
            <person name="Ohm R.A."/>
            <person name="Benz J.P."/>
            <person name="Pilgard A."/>
        </authorList>
    </citation>
    <scope>NUCLEOTIDE SEQUENCE</scope>
    <source>
        <strain evidence="8">FPRL280</strain>
    </source>
</reference>
<feature type="transmembrane region" description="Helical" evidence="7">
    <location>
        <begin position="187"/>
        <end position="211"/>
    </location>
</feature>
<dbReference type="EMBL" id="JADOXO010000055">
    <property type="protein sequence ID" value="KAF9816609.1"/>
    <property type="molecule type" value="Genomic_DNA"/>
</dbReference>
<dbReference type="Proteomes" id="UP000639403">
    <property type="component" value="Unassembled WGS sequence"/>
</dbReference>
<dbReference type="InterPro" id="IPR051788">
    <property type="entry name" value="MFS_Transporter"/>
</dbReference>
<feature type="transmembrane region" description="Helical" evidence="7">
    <location>
        <begin position="289"/>
        <end position="308"/>
    </location>
</feature>
<sequence length="315" mass="33949">MNTQLAQLLQLAAYVMIAPGVPFGVMCVALTFAGLGISLQNAGANAFVGSMKEDARVKFSLLHAAFGLGAPVAPLVATHFASVSHWSFHYLVSGAIAITNTILLAVVTKVVLGAPEEAGISENLYRQIIRLKEVHYVGRIVTFIEHNRGGGASAGYISSGFFAGLMLGRVVLIWPNEKVHASSPYKLWYSFASTWIGERWVVFLYSLLVIVLEVTIWVVPLLIGNVIAVSFIGLLLGPVWPVVMNQSTTILPQWLLTGCLGYITGIAQSGAAVLPLITGLLSSRFGIQSLQRFVVSMVSAMIVIWAIVPKTRRIE</sequence>
<dbReference type="AlphaFoldDB" id="A0A8H7P4V7"/>
<feature type="transmembrane region" description="Helical" evidence="7">
    <location>
        <begin position="88"/>
        <end position="107"/>
    </location>
</feature>
<dbReference type="SUPFAM" id="SSF103473">
    <property type="entry name" value="MFS general substrate transporter"/>
    <property type="match status" value="1"/>
</dbReference>
<reference evidence="8" key="1">
    <citation type="submission" date="2020-11" db="EMBL/GenBank/DDBJ databases">
        <authorList>
            <person name="Koelle M."/>
            <person name="Horta M.A.C."/>
            <person name="Nowrousian M."/>
            <person name="Ohm R.A."/>
            <person name="Benz P."/>
            <person name="Pilgard A."/>
        </authorList>
    </citation>
    <scope>NUCLEOTIDE SEQUENCE</scope>
    <source>
        <strain evidence="8">FPRL280</strain>
    </source>
</reference>
<gene>
    <name evidence="8" type="ORF">IEO21_04010</name>
</gene>
<dbReference type="InterPro" id="IPR036259">
    <property type="entry name" value="MFS_trans_sf"/>
</dbReference>
<name>A0A8H7P4V7_9APHY</name>
<feature type="transmembrane region" description="Helical" evidence="7">
    <location>
        <begin position="59"/>
        <end position="81"/>
    </location>
</feature>
<evidence type="ECO:0000256" key="4">
    <source>
        <dbReference type="ARBA" id="ARBA00022692"/>
    </source>
</evidence>
<evidence type="ECO:0000256" key="6">
    <source>
        <dbReference type="ARBA" id="ARBA00023136"/>
    </source>
</evidence>
<dbReference type="GO" id="GO:0016020">
    <property type="term" value="C:membrane"/>
    <property type="evidence" value="ECO:0007669"/>
    <property type="project" value="TreeGrafter"/>
</dbReference>
<keyword evidence="5 7" id="KW-1133">Transmembrane helix</keyword>
<comment type="caution">
    <text evidence="8">The sequence shown here is derived from an EMBL/GenBank/DDBJ whole genome shotgun (WGS) entry which is preliminary data.</text>
</comment>
<feature type="transmembrane region" description="Helical" evidence="7">
    <location>
        <begin position="254"/>
        <end position="277"/>
    </location>
</feature>
<feature type="transmembrane region" description="Helical" evidence="7">
    <location>
        <begin position="12"/>
        <end position="39"/>
    </location>
</feature>
<dbReference type="PANTHER" id="PTHR23514:SF3">
    <property type="entry name" value="BYPASS OF STOP CODON PROTEIN 6"/>
    <property type="match status" value="1"/>
</dbReference>
<comment type="similarity">
    <text evidence="2">Belongs to the major facilitator superfamily.</text>
</comment>
<feature type="transmembrane region" description="Helical" evidence="7">
    <location>
        <begin position="217"/>
        <end position="242"/>
    </location>
</feature>
<evidence type="ECO:0000313" key="8">
    <source>
        <dbReference type="EMBL" id="KAF9816609.1"/>
    </source>
</evidence>
<dbReference type="GO" id="GO:0012505">
    <property type="term" value="C:endomembrane system"/>
    <property type="evidence" value="ECO:0007669"/>
    <property type="project" value="UniProtKB-SubCell"/>
</dbReference>
<evidence type="ECO:0000256" key="3">
    <source>
        <dbReference type="ARBA" id="ARBA00022448"/>
    </source>
</evidence>
<proteinExistence type="inferred from homology"/>
<evidence type="ECO:0000256" key="7">
    <source>
        <dbReference type="SAM" id="Phobius"/>
    </source>
</evidence>
<dbReference type="PANTHER" id="PTHR23514">
    <property type="entry name" value="BYPASS OF STOP CODON PROTEIN 6"/>
    <property type="match status" value="1"/>
</dbReference>